<dbReference type="SUPFAM" id="SSF54928">
    <property type="entry name" value="RNA-binding domain, RBD"/>
    <property type="match status" value="2"/>
</dbReference>
<proteinExistence type="predicted"/>
<reference evidence="7" key="3">
    <citation type="submission" date="2020-10" db="UniProtKB">
        <authorList>
            <consortium name="WormBaseParasite"/>
        </authorList>
    </citation>
    <scope>IDENTIFICATION</scope>
</reference>
<feature type="compositionally biased region" description="Basic and acidic residues" evidence="3">
    <location>
        <begin position="375"/>
        <end position="385"/>
    </location>
</feature>
<dbReference type="WBParaSite" id="EgrG_000901400">
    <property type="protein sequence ID" value="EgrG_000901400"/>
    <property type="gene ID" value="EgrG_000901400"/>
</dbReference>
<dbReference type="InterPro" id="IPR045164">
    <property type="entry name" value="RBM41/RNPC3"/>
</dbReference>
<evidence type="ECO:0000259" key="4">
    <source>
        <dbReference type="PROSITE" id="PS50102"/>
    </source>
</evidence>
<dbReference type="PROSITE" id="PS50102">
    <property type="entry name" value="RRM"/>
    <property type="match status" value="1"/>
</dbReference>
<evidence type="ECO:0000256" key="1">
    <source>
        <dbReference type="ARBA" id="ARBA00022884"/>
    </source>
</evidence>
<dbReference type="GO" id="GO:0000398">
    <property type="term" value="P:mRNA splicing, via spliceosome"/>
    <property type="evidence" value="ECO:0007669"/>
    <property type="project" value="TreeGrafter"/>
</dbReference>
<dbReference type="SMART" id="SM00360">
    <property type="entry name" value="RRM"/>
    <property type="match status" value="2"/>
</dbReference>
<keyword evidence="1 2" id="KW-0694">RNA-binding</keyword>
<feature type="domain" description="RRM" evidence="4">
    <location>
        <begin position="433"/>
        <end position="517"/>
    </location>
</feature>
<name>A0A068WA85_ECHGR</name>
<accession>A0A068WA85</accession>
<gene>
    <name evidence="5" type="ORF">EgrG_000901400</name>
</gene>
<dbReference type="PANTHER" id="PTHR16105:SF0">
    <property type="entry name" value="RNA-BINDING REGION-CONTAINING PROTEIN 3"/>
    <property type="match status" value="1"/>
</dbReference>
<dbReference type="GO" id="GO:0097157">
    <property type="term" value="F:pre-mRNA intronic binding"/>
    <property type="evidence" value="ECO:0007669"/>
    <property type="project" value="TreeGrafter"/>
</dbReference>
<dbReference type="Proteomes" id="UP000492820">
    <property type="component" value="Unassembled WGS sequence"/>
</dbReference>
<dbReference type="OrthoDB" id="277802at2759"/>
<dbReference type="InterPro" id="IPR000504">
    <property type="entry name" value="RRM_dom"/>
</dbReference>
<evidence type="ECO:0000256" key="2">
    <source>
        <dbReference type="PROSITE-ProRule" id="PRU00176"/>
    </source>
</evidence>
<evidence type="ECO:0000313" key="5">
    <source>
        <dbReference type="EMBL" id="CDS16586.1"/>
    </source>
</evidence>
<evidence type="ECO:0000256" key="3">
    <source>
        <dbReference type="SAM" id="MobiDB-lite"/>
    </source>
</evidence>
<dbReference type="GO" id="GO:0005689">
    <property type="term" value="C:U12-type spliceosomal complex"/>
    <property type="evidence" value="ECO:0007669"/>
    <property type="project" value="TreeGrafter"/>
</dbReference>
<feature type="compositionally biased region" description="Low complexity" evidence="3">
    <location>
        <begin position="214"/>
        <end position="227"/>
    </location>
</feature>
<evidence type="ECO:0000313" key="7">
    <source>
        <dbReference type="WBParaSite" id="EgrG_000901400"/>
    </source>
</evidence>
<dbReference type="CDD" id="cd12239">
    <property type="entry name" value="RRM2_RBM40_like"/>
    <property type="match status" value="1"/>
</dbReference>
<dbReference type="GO" id="GO:0030626">
    <property type="term" value="F:U12 snRNA binding"/>
    <property type="evidence" value="ECO:0007669"/>
    <property type="project" value="TreeGrafter"/>
</dbReference>
<feature type="region of interest" description="Disordered" evidence="3">
    <location>
        <begin position="197"/>
        <end position="229"/>
    </location>
</feature>
<dbReference type="EMBL" id="LK028576">
    <property type="protein sequence ID" value="CDS16586.1"/>
    <property type="molecule type" value="Genomic_DNA"/>
</dbReference>
<sequence>MLAKEAFDGLRVLHFKNFAYELRANDIEYLLKRLGATNSQIYLSCNPATNHRALAEFRSTDDCWRLIKSLHQREVCGCRLIIEFGRFNHCESGAAKPRDVGEVSLKEPSLPEWVDNVTSLSAKWLPGRTLTDAFYSYPKATPTILTNIVRCLASVSAFYVQTLHLMNRLNLPTPFCNTSEFPGCLFVLTEEDLLHHVPPPSTSQSNGVPEEMDISSGPESEISSGSDVDAGIGTQGKLVPSTFLPRRTPSKLKAGLLKRQERRLDLHGKALRPSSCVAVGGDDSYDEGEKTIQSSSSLSTHSVEPVFEECILRPTPHIEMRLTDALKDATNRAVGNEAAEGFGVFSASESVTAESYSQINEKAAFPPCHPPPPLGEKEKEDAVGKEEEEDEDEYFAKPSPLSPRELYAGKMSHAELASNPVFSKSSGPGAPSSRLYVKNLHKRTSEEDLWRVFGFFRQDVRRKEAPSQFSIQLLTGGRMRGQAFIGFDSIELATEALSATHGFLLKGRPMHVQFARGVIAKPDPNSLITRNE</sequence>
<dbReference type="InterPro" id="IPR012677">
    <property type="entry name" value="Nucleotide-bd_a/b_plait_sf"/>
</dbReference>
<protein>
    <submittedName>
        <fullName evidence="5 7">RNA binding protein 40</fullName>
    </submittedName>
</protein>
<feature type="region of interest" description="Disordered" evidence="3">
    <location>
        <begin position="278"/>
        <end position="300"/>
    </location>
</feature>
<dbReference type="Pfam" id="PF00076">
    <property type="entry name" value="RRM_1"/>
    <property type="match status" value="1"/>
</dbReference>
<dbReference type="AlphaFoldDB" id="A0A068WA85"/>
<reference evidence="5 6" key="1">
    <citation type="journal article" date="2013" name="Nature">
        <title>The genomes of four tapeworm species reveal adaptations to parasitism.</title>
        <authorList>
            <person name="Tsai I.J."/>
            <person name="Zarowiecki M."/>
            <person name="Holroyd N."/>
            <person name="Garciarrubio A."/>
            <person name="Sanchez-Flores A."/>
            <person name="Brooks K.L."/>
            <person name="Tracey A."/>
            <person name="Bobes R.J."/>
            <person name="Fragoso G."/>
            <person name="Sciutto E."/>
            <person name="Aslett M."/>
            <person name="Beasley H."/>
            <person name="Bennett H.M."/>
            <person name="Cai J."/>
            <person name="Camicia F."/>
            <person name="Clark R."/>
            <person name="Cucher M."/>
            <person name="De Silva N."/>
            <person name="Day T.A."/>
            <person name="Deplazes P."/>
            <person name="Estrada K."/>
            <person name="Fernandez C."/>
            <person name="Holland P.W."/>
            <person name="Hou J."/>
            <person name="Hu S."/>
            <person name="Huckvale T."/>
            <person name="Hung S.S."/>
            <person name="Kamenetzky L."/>
            <person name="Keane J.A."/>
            <person name="Kiss F."/>
            <person name="Koziol U."/>
            <person name="Lambert O."/>
            <person name="Liu K."/>
            <person name="Luo X."/>
            <person name="Luo Y."/>
            <person name="Macchiaroli N."/>
            <person name="Nichol S."/>
            <person name="Paps J."/>
            <person name="Parkinson J."/>
            <person name="Pouchkina-Stantcheva N."/>
            <person name="Riddiford N."/>
            <person name="Rosenzvit M."/>
            <person name="Salinas G."/>
            <person name="Wasmuth J.D."/>
            <person name="Zamanian M."/>
            <person name="Zheng Y."/>
            <person name="Cai X."/>
            <person name="Soberon X."/>
            <person name="Olson P.D."/>
            <person name="Laclette J.P."/>
            <person name="Brehm K."/>
            <person name="Berriman M."/>
            <person name="Garciarrubio A."/>
            <person name="Bobes R.J."/>
            <person name="Fragoso G."/>
            <person name="Sanchez-Flores A."/>
            <person name="Estrada K."/>
            <person name="Cevallos M.A."/>
            <person name="Morett E."/>
            <person name="Gonzalez V."/>
            <person name="Portillo T."/>
            <person name="Ochoa-Leyva A."/>
            <person name="Jose M.V."/>
            <person name="Sciutto E."/>
            <person name="Landa A."/>
            <person name="Jimenez L."/>
            <person name="Valdes V."/>
            <person name="Carrero J.C."/>
            <person name="Larralde C."/>
            <person name="Morales-Montor J."/>
            <person name="Limon-Lason J."/>
            <person name="Soberon X."/>
            <person name="Laclette J.P."/>
        </authorList>
    </citation>
    <scope>NUCLEOTIDE SEQUENCE [LARGE SCALE GENOMIC DNA]</scope>
</reference>
<reference evidence="5" key="2">
    <citation type="submission" date="2014-06" db="EMBL/GenBank/DDBJ databases">
        <authorList>
            <person name="Aslett M."/>
        </authorList>
    </citation>
    <scope>NUCLEOTIDE SEQUENCE</scope>
</reference>
<evidence type="ECO:0000313" key="6">
    <source>
        <dbReference type="Proteomes" id="UP000492820"/>
    </source>
</evidence>
<dbReference type="InterPro" id="IPR035979">
    <property type="entry name" value="RBD_domain_sf"/>
</dbReference>
<dbReference type="PANTHER" id="PTHR16105">
    <property type="entry name" value="RNA-BINDING REGION-CONTAINING PROTEIN 3"/>
    <property type="match status" value="1"/>
</dbReference>
<feature type="region of interest" description="Disordered" evidence="3">
    <location>
        <begin position="364"/>
        <end position="399"/>
    </location>
</feature>
<dbReference type="Gene3D" id="3.30.70.330">
    <property type="match status" value="1"/>
</dbReference>
<organism evidence="5">
    <name type="scientific">Echinococcus granulosus</name>
    <name type="common">Hydatid tapeworm</name>
    <dbReference type="NCBI Taxonomy" id="6210"/>
    <lineage>
        <taxon>Eukaryota</taxon>
        <taxon>Metazoa</taxon>
        <taxon>Spiralia</taxon>
        <taxon>Lophotrochozoa</taxon>
        <taxon>Platyhelminthes</taxon>
        <taxon>Cestoda</taxon>
        <taxon>Eucestoda</taxon>
        <taxon>Cyclophyllidea</taxon>
        <taxon>Taeniidae</taxon>
        <taxon>Echinococcus</taxon>
        <taxon>Echinococcus granulosus group</taxon>
    </lineage>
</organism>